<dbReference type="EMBL" id="CP147246">
    <property type="protein sequence ID" value="WYJ92663.1"/>
    <property type="molecule type" value="Genomic_DNA"/>
</dbReference>
<dbReference type="Proteomes" id="UP000196151">
    <property type="component" value="Chromosome"/>
</dbReference>
<reference evidence="2" key="3">
    <citation type="submission" date="2024-03" db="EMBL/GenBank/DDBJ databases">
        <title>The Genome Sequence of Enterococcus sp. DIV0238c.</title>
        <authorList>
            <consortium name="The Broad Institute Genomics Platform"/>
            <consortium name="The Broad Institute Microbial Omics Core"/>
            <consortium name="The Broad Institute Genomic Center for Infectious Diseases"/>
            <person name="Earl A."/>
            <person name="Manson A."/>
            <person name="Gilmore M."/>
            <person name="Schwartman J."/>
            <person name="Shea T."/>
            <person name="Abouelleil A."/>
            <person name="Cao P."/>
            <person name="Chapman S."/>
            <person name="Cusick C."/>
            <person name="Young S."/>
            <person name="Neafsey D."/>
            <person name="Nusbaum C."/>
            <person name="Birren B."/>
        </authorList>
    </citation>
    <scope>NUCLEOTIDE SEQUENCE</scope>
    <source>
        <strain evidence="2">9D6_DIV0238</strain>
    </source>
</reference>
<evidence type="ECO:0000313" key="3">
    <source>
        <dbReference type="Proteomes" id="UP000196151"/>
    </source>
</evidence>
<evidence type="ECO:0000313" key="2">
    <source>
        <dbReference type="EMBL" id="WYJ92663.1"/>
    </source>
</evidence>
<proteinExistence type="predicted"/>
<protein>
    <submittedName>
        <fullName evidence="1">Uncharacterized protein</fullName>
    </submittedName>
</protein>
<sequence>MKELILILLLKLGIIQPAMQRVYVRSDRRDKY</sequence>
<organism evidence="1">
    <name type="scientific">Candidatus Enterococcus dunnyi</name>
    <dbReference type="NCBI Taxonomy" id="1834192"/>
    <lineage>
        <taxon>Bacteria</taxon>
        <taxon>Bacillati</taxon>
        <taxon>Bacillota</taxon>
        <taxon>Bacilli</taxon>
        <taxon>Lactobacillales</taxon>
        <taxon>Enterococcaceae</taxon>
        <taxon>Enterococcus</taxon>
    </lineage>
</organism>
<dbReference type="AlphaFoldDB" id="A0A200JFI7"/>
<reference evidence="1" key="1">
    <citation type="submission" date="2017-05" db="EMBL/GenBank/DDBJ databases">
        <title>The Genome Sequence of Enterococcus sp. 9D6_DIV0238.</title>
        <authorList>
            <consortium name="The Broad Institute Genomics Platform"/>
            <consortium name="The Broad Institute Genomic Center for Infectious Diseases"/>
            <person name="Earl A."/>
            <person name="Manson A."/>
            <person name="Schwartman J."/>
            <person name="Gilmore M."/>
            <person name="Abouelleil A."/>
            <person name="Cao P."/>
            <person name="Chapman S."/>
            <person name="Cusick C."/>
            <person name="Shea T."/>
            <person name="Young S."/>
            <person name="Neafsey D."/>
            <person name="Nusbaum C."/>
            <person name="Birren B."/>
        </authorList>
    </citation>
    <scope>NUCLEOTIDE SEQUENCE [LARGE SCALE GENOMIC DNA]</scope>
    <source>
        <strain evidence="1">9D6_DIV0238</strain>
    </source>
</reference>
<keyword evidence="3" id="KW-1185">Reference proteome</keyword>
<name>A0A200JFI7_9ENTE</name>
<dbReference type="EMBL" id="NIBQ01000001">
    <property type="protein sequence ID" value="OUZ35357.1"/>
    <property type="molecule type" value="Genomic_DNA"/>
</dbReference>
<evidence type="ECO:0000313" key="1">
    <source>
        <dbReference type="EMBL" id="OUZ35357.1"/>
    </source>
</evidence>
<reference evidence="2" key="2">
    <citation type="submission" date="2017-05" db="EMBL/GenBank/DDBJ databases">
        <authorList>
            <consortium name="The Broad Institute Genomics Platform"/>
            <consortium name="The Broad Institute Genomic Center for Infectious Diseases"/>
            <person name="Earl A."/>
            <person name="Manson A."/>
            <person name="Schwartman J."/>
            <person name="Gilmore M."/>
            <person name="Abouelleil A."/>
            <person name="Cao P."/>
            <person name="Chapman S."/>
            <person name="Cusick C."/>
            <person name="Shea T."/>
            <person name="Young S."/>
            <person name="Neafsey D."/>
            <person name="Nusbaum C."/>
            <person name="Birren B."/>
        </authorList>
    </citation>
    <scope>NUCLEOTIDE SEQUENCE</scope>
    <source>
        <strain evidence="2">9D6_DIV0238</strain>
    </source>
</reference>
<gene>
    <name evidence="2" type="ORF">A5889_000142</name>
    <name evidence="1" type="ORF">A5889_000833</name>
</gene>
<accession>A0A200JFI7</accession>